<evidence type="ECO:0000256" key="4">
    <source>
        <dbReference type="ARBA" id="ARBA00022833"/>
    </source>
</evidence>
<evidence type="ECO:0000256" key="1">
    <source>
        <dbReference type="ARBA" id="ARBA00004038"/>
    </source>
</evidence>
<dbReference type="PANTHER" id="PTHR12197:SF211">
    <property type="entry name" value="SET AND MYND DOMAIN-CONTAINING PROTEIN DDB_G0292140-RELATED"/>
    <property type="match status" value="1"/>
</dbReference>
<dbReference type="Gene3D" id="2.170.270.10">
    <property type="entry name" value="SET domain"/>
    <property type="match status" value="1"/>
</dbReference>
<proteinExistence type="predicted"/>
<dbReference type="InParanoid" id="A0A151ZIZ2"/>
<feature type="compositionally biased region" description="Basic residues" evidence="5">
    <location>
        <begin position="421"/>
        <end position="430"/>
    </location>
</feature>
<dbReference type="PANTHER" id="PTHR12197">
    <property type="entry name" value="HISTONE-LYSINE N-METHYLTRANSFERASE SMYD"/>
    <property type="match status" value="1"/>
</dbReference>
<name>A0A151ZIZ2_TIELA</name>
<feature type="domain" description="SET" evidence="6">
    <location>
        <begin position="62"/>
        <end position="345"/>
    </location>
</feature>
<dbReference type="SUPFAM" id="SSF82199">
    <property type="entry name" value="SET domain"/>
    <property type="match status" value="1"/>
</dbReference>
<dbReference type="InterPro" id="IPR001214">
    <property type="entry name" value="SET_dom"/>
</dbReference>
<evidence type="ECO:0000256" key="2">
    <source>
        <dbReference type="ARBA" id="ARBA00022723"/>
    </source>
</evidence>
<gene>
    <name evidence="7" type="ORF">DLAC_05276</name>
</gene>
<feature type="compositionally biased region" description="Polar residues" evidence="5">
    <location>
        <begin position="403"/>
        <end position="415"/>
    </location>
</feature>
<dbReference type="AlphaFoldDB" id="A0A151ZIZ2"/>
<feature type="compositionally biased region" description="Polar residues" evidence="5">
    <location>
        <begin position="453"/>
        <end position="463"/>
    </location>
</feature>
<dbReference type="Gene3D" id="1.10.220.160">
    <property type="match status" value="1"/>
</dbReference>
<dbReference type="SUPFAM" id="SSF144232">
    <property type="entry name" value="HIT/MYND zinc finger-like"/>
    <property type="match status" value="1"/>
</dbReference>
<evidence type="ECO:0000256" key="5">
    <source>
        <dbReference type="SAM" id="MobiDB-lite"/>
    </source>
</evidence>
<keyword evidence="3" id="KW-0863">Zinc-finger</keyword>
<dbReference type="STRING" id="361077.A0A151ZIZ2"/>
<feature type="compositionally biased region" description="Low complexity" evidence="5">
    <location>
        <begin position="434"/>
        <end position="449"/>
    </location>
</feature>
<accession>A0A151ZIZ2</accession>
<keyword evidence="4" id="KW-0862">Zinc</keyword>
<dbReference type="CDD" id="cd20071">
    <property type="entry name" value="SET_SMYD"/>
    <property type="match status" value="1"/>
</dbReference>
<organism evidence="7 8">
    <name type="scientific">Tieghemostelium lacteum</name>
    <name type="common">Slime mold</name>
    <name type="synonym">Dictyostelium lacteum</name>
    <dbReference type="NCBI Taxonomy" id="361077"/>
    <lineage>
        <taxon>Eukaryota</taxon>
        <taxon>Amoebozoa</taxon>
        <taxon>Evosea</taxon>
        <taxon>Eumycetozoa</taxon>
        <taxon>Dictyostelia</taxon>
        <taxon>Dictyosteliales</taxon>
        <taxon>Raperosteliaceae</taxon>
        <taxon>Tieghemostelium</taxon>
    </lineage>
</organism>
<dbReference type="EMBL" id="LODT01000025">
    <property type="protein sequence ID" value="KYQ93875.1"/>
    <property type="molecule type" value="Genomic_DNA"/>
</dbReference>
<dbReference type="GO" id="GO:0008270">
    <property type="term" value="F:zinc ion binding"/>
    <property type="evidence" value="ECO:0007669"/>
    <property type="project" value="UniProtKB-KW"/>
</dbReference>
<dbReference type="InterPro" id="IPR046341">
    <property type="entry name" value="SET_dom_sf"/>
</dbReference>
<reference evidence="7 8" key="1">
    <citation type="submission" date="2015-12" db="EMBL/GenBank/DDBJ databases">
        <title>Dictyostelia acquired genes for synthesis and detection of signals that induce cell-type specialization by lateral gene transfer from prokaryotes.</title>
        <authorList>
            <person name="Gloeckner G."/>
            <person name="Schaap P."/>
        </authorList>
    </citation>
    <scope>NUCLEOTIDE SEQUENCE [LARGE SCALE GENOMIC DNA]</scope>
    <source>
        <strain evidence="7 8">TK</strain>
    </source>
</reference>
<protein>
    <submittedName>
        <fullName evidence="7">SET domain-containing protein</fullName>
    </submittedName>
</protein>
<comment type="function">
    <text evidence="1">Probable methyltransferase.</text>
</comment>
<dbReference type="FunCoup" id="A0A151ZIZ2">
    <property type="interactions" value="130"/>
</dbReference>
<keyword evidence="2" id="KW-0479">Metal-binding</keyword>
<dbReference type="PROSITE" id="PS50280">
    <property type="entry name" value="SET"/>
    <property type="match status" value="1"/>
</dbReference>
<evidence type="ECO:0000259" key="6">
    <source>
        <dbReference type="PROSITE" id="PS50280"/>
    </source>
</evidence>
<dbReference type="InterPro" id="IPR002893">
    <property type="entry name" value="Znf_MYND"/>
</dbReference>
<evidence type="ECO:0000313" key="8">
    <source>
        <dbReference type="Proteomes" id="UP000076078"/>
    </source>
</evidence>
<sequence length="485" mass="56025">MEVNIDEAQEISNSENGHTNEFKVDLDLKPTEEVLVLDIDEDNGLQVPLNKNINYKNWHTDYPIRVKRHPTNGRYLISTGDLENNTVLLKDLPYTWAVDHCAFNFVCQQCFLEVPLDSQVAQPDGTPGAEFIVCEHCERVGYCSEKCRDIDSAQHNLECAIIERLDTQEYSSSLLSEIKLLVRTLSRKWLEQQLNEYATNTTAHYQKYKSETAQIPQDNGLRYDDYIELVSNVESFQESLKESLTYWICNYIVKLAREECQREEDGQDLLAILLRNRCNAFYIQGRPKEGGNGESRGCGVYVRNSFFNHSCNPNVNYWVVNNSLEVECSLVREVKKGDELTISYIDTTGTLEERREKLKDGYLFECQCTKCRYEEEYFNTHGTYPPPPPSSDENENQNIETQPQENITEMETNPTAEIKQKSQKKKKKQKLNGNHNITTVDNITNNDADSIPLRNSNMPSLKSSMPLKHFINKPKQQQQQQQQQL</sequence>
<dbReference type="Proteomes" id="UP000076078">
    <property type="component" value="Unassembled WGS sequence"/>
</dbReference>
<evidence type="ECO:0000256" key="3">
    <source>
        <dbReference type="ARBA" id="ARBA00022771"/>
    </source>
</evidence>
<dbReference type="Gene3D" id="6.10.140.2220">
    <property type="match status" value="1"/>
</dbReference>
<dbReference type="InterPro" id="IPR050869">
    <property type="entry name" value="H3K4_H4K5_MeTrfase"/>
</dbReference>
<keyword evidence="8" id="KW-1185">Reference proteome</keyword>
<feature type="compositionally biased region" description="Low complexity" evidence="5">
    <location>
        <begin position="476"/>
        <end position="485"/>
    </location>
</feature>
<dbReference type="GO" id="GO:0005634">
    <property type="term" value="C:nucleus"/>
    <property type="evidence" value="ECO:0007669"/>
    <property type="project" value="TreeGrafter"/>
</dbReference>
<dbReference type="OrthoDB" id="5945798at2759"/>
<feature type="region of interest" description="Disordered" evidence="5">
    <location>
        <begin position="403"/>
        <end position="485"/>
    </location>
</feature>
<evidence type="ECO:0000313" key="7">
    <source>
        <dbReference type="EMBL" id="KYQ93875.1"/>
    </source>
</evidence>
<dbReference type="OMA" id="PYTWAVD"/>
<dbReference type="Pfam" id="PF00856">
    <property type="entry name" value="SET"/>
    <property type="match status" value="1"/>
</dbReference>
<comment type="caution">
    <text evidence="7">The sequence shown here is derived from an EMBL/GenBank/DDBJ whole genome shotgun (WGS) entry which is preliminary data.</text>
</comment>
<dbReference type="Pfam" id="PF01753">
    <property type="entry name" value="zf-MYND"/>
    <property type="match status" value="1"/>
</dbReference>